<evidence type="ECO:0000313" key="8">
    <source>
        <dbReference type="EMBL" id="EDY17636.1"/>
    </source>
</evidence>
<name>B4D7L9_9BACT</name>
<proteinExistence type="predicted"/>
<dbReference type="InParanoid" id="B4D7L9"/>
<dbReference type="RefSeq" id="WP_006982255.1">
    <property type="nucleotide sequence ID" value="NZ_ABVL01000018.1"/>
</dbReference>
<dbReference type="InterPro" id="IPR014349">
    <property type="entry name" value="Rieske_Fe-S_prot"/>
</dbReference>
<feature type="domain" description="Rieske" evidence="7">
    <location>
        <begin position="44"/>
        <end position="136"/>
    </location>
</feature>
<evidence type="ECO:0000259" key="7">
    <source>
        <dbReference type="PROSITE" id="PS51296"/>
    </source>
</evidence>
<dbReference type="Gene3D" id="2.102.10.10">
    <property type="entry name" value="Rieske [2Fe-2S] iron-sulphur domain"/>
    <property type="match status" value="1"/>
</dbReference>
<dbReference type="InterPro" id="IPR036922">
    <property type="entry name" value="Rieske_2Fe-2S_sf"/>
</dbReference>
<dbReference type="SUPFAM" id="SSF50022">
    <property type="entry name" value="ISP domain"/>
    <property type="match status" value="1"/>
</dbReference>
<evidence type="ECO:0000313" key="9">
    <source>
        <dbReference type="Proteomes" id="UP000005824"/>
    </source>
</evidence>
<gene>
    <name evidence="8" type="ORF">CfE428DRAFT_4934</name>
</gene>
<dbReference type="CDD" id="cd03467">
    <property type="entry name" value="Rieske"/>
    <property type="match status" value="1"/>
</dbReference>
<reference evidence="8 9" key="1">
    <citation type="journal article" date="2011" name="J. Bacteriol.">
        <title>Genome sequence of Chthoniobacter flavus Ellin428, an aerobic heterotrophic soil bacterium.</title>
        <authorList>
            <person name="Kant R."/>
            <person name="van Passel M.W."/>
            <person name="Palva A."/>
            <person name="Lucas S."/>
            <person name="Lapidus A."/>
            <person name="Glavina Del Rio T."/>
            <person name="Dalin E."/>
            <person name="Tice H."/>
            <person name="Bruce D."/>
            <person name="Goodwin L."/>
            <person name="Pitluck S."/>
            <person name="Larimer F.W."/>
            <person name="Land M.L."/>
            <person name="Hauser L."/>
            <person name="Sangwan P."/>
            <person name="de Vos W.M."/>
            <person name="Janssen P.H."/>
            <person name="Smidt H."/>
        </authorList>
    </citation>
    <scope>NUCLEOTIDE SEQUENCE [LARGE SCALE GENOMIC DNA]</scope>
    <source>
        <strain evidence="8 9">Ellin428</strain>
    </source>
</reference>
<evidence type="ECO:0000256" key="4">
    <source>
        <dbReference type="ARBA" id="ARBA00023014"/>
    </source>
</evidence>
<accession>B4D7L9</accession>
<dbReference type="PRINTS" id="PR00162">
    <property type="entry name" value="RIESKE"/>
</dbReference>
<keyword evidence="1" id="KW-0001">2Fe-2S</keyword>
<comment type="cofactor">
    <cofactor evidence="6">
        <name>[2Fe-2S] cluster</name>
        <dbReference type="ChEBI" id="CHEBI:190135"/>
    </cofactor>
</comment>
<protein>
    <submittedName>
        <fullName evidence="8">Rieske (2Fe-2S) domain protein</fullName>
    </submittedName>
</protein>
<dbReference type="GO" id="GO:0016020">
    <property type="term" value="C:membrane"/>
    <property type="evidence" value="ECO:0007669"/>
    <property type="project" value="InterPro"/>
</dbReference>
<keyword evidence="4" id="KW-0411">Iron-sulfur</keyword>
<evidence type="ECO:0000256" key="5">
    <source>
        <dbReference type="ARBA" id="ARBA00023157"/>
    </source>
</evidence>
<evidence type="ECO:0000256" key="3">
    <source>
        <dbReference type="ARBA" id="ARBA00023004"/>
    </source>
</evidence>
<dbReference type="InterPro" id="IPR006311">
    <property type="entry name" value="TAT_signal"/>
</dbReference>
<dbReference type="GO" id="GO:0046872">
    <property type="term" value="F:metal ion binding"/>
    <property type="evidence" value="ECO:0007669"/>
    <property type="project" value="UniProtKB-KW"/>
</dbReference>
<evidence type="ECO:0000256" key="1">
    <source>
        <dbReference type="ARBA" id="ARBA00022714"/>
    </source>
</evidence>
<organism evidence="8 9">
    <name type="scientific">Chthoniobacter flavus Ellin428</name>
    <dbReference type="NCBI Taxonomy" id="497964"/>
    <lineage>
        <taxon>Bacteria</taxon>
        <taxon>Pseudomonadati</taxon>
        <taxon>Verrucomicrobiota</taxon>
        <taxon>Spartobacteria</taxon>
        <taxon>Chthoniobacterales</taxon>
        <taxon>Chthoniobacteraceae</taxon>
        <taxon>Chthoniobacter</taxon>
    </lineage>
</organism>
<dbReference type="Proteomes" id="UP000005824">
    <property type="component" value="Unassembled WGS sequence"/>
</dbReference>
<dbReference type="PANTHER" id="PTHR10134">
    <property type="entry name" value="CYTOCHROME B-C1 COMPLEX SUBUNIT RIESKE, MITOCHONDRIAL"/>
    <property type="match status" value="1"/>
</dbReference>
<dbReference type="STRING" id="497964.CfE428DRAFT_4934"/>
<dbReference type="EMBL" id="ABVL01000018">
    <property type="protein sequence ID" value="EDY17636.1"/>
    <property type="molecule type" value="Genomic_DNA"/>
</dbReference>
<sequence length="141" mass="14714">MSADPTPECCCQLDRRGFLLLAASAAVAAGCESVNTGGTGTPHIVDAGPASAYAKDGVYSQYRSLGFFVIRRGSQLTALSSICTHRQCKLDAEPDRTFYCPCHGSTFDPAGKVTEGPAKRDLPTFATATNASGHLLVTVIG</sequence>
<dbReference type="PROSITE" id="PS51318">
    <property type="entry name" value="TAT"/>
    <property type="match status" value="1"/>
</dbReference>
<dbReference type="InterPro" id="IPR005805">
    <property type="entry name" value="Rieske_Fe-S_prot_C"/>
</dbReference>
<dbReference type="InterPro" id="IPR017941">
    <property type="entry name" value="Rieske_2Fe-2S"/>
</dbReference>
<dbReference type="eggNOG" id="COG0723">
    <property type="taxonomic scope" value="Bacteria"/>
</dbReference>
<dbReference type="Pfam" id="PF00355">
    <property type="entry name" value="Rieske"/>
    <property type="match status" value="1"/>
</dbReference>
<evidence type="ECO:0000256" key="6">
    <source>
        <dbReference type="ARBA" id="ARBA00034078"/>
    </source>
</evidence>
<dbReference type="AlphaFoldDB" id="B4D7L9"/>
<evidence type="ECO:0000256" key="2">
    <source>
        <dbReference type="ARBA" id="ARBA00022723"/>
    </source>
</evidence>
<dbReference type="PROSITE" id="PS51296">
    <property type="entry name" value="RIESKE"/>
    <property type="match status" value="1"/>
</dbReference>
<dbReference type="GO" id="GO:0051537">
    <property type="term" value="F:2 iron, 2 sulfur cluster binding"/>
    <property type="evidence" value="ECO:0007669"/>
    <property type="project" value="UniProtKB-KW"/>
</dbReference>
<comment type="caution">
    <text evidence="8">The sequence shown here is derived from an EMBL/GenBank/DDBJ whole genome shotgun (WGS) entry which is preliminary data.</text>
</comment>
<keyword evidence="3" id="KW-0408">Iron</keyword>
<keyword evidence="2" id="KW-0479">Metal-binding</keyword>
<keyword evidence="9" id="KW-1185">Reference proteome</keyword>
<keyword evidence="5" id="KW-1015">Disulfide bond</keyword>